<name>A0A848IVX1_9BACT</name>
<gene>
    <name evidence="1" type="ORF">HH304_05445</name>
</gene>
<dbReference type="InterPro" id="IPR043749">
    <property type="entry name" value="DUF5694"/>
</dbReference>
<evidence type="ECO:0000313" key="1">
    <source>
        <dbReference type="EMBL" id="NMM47836.1"/>
    </source>
</evidence>
<accession>A0A848IVX1</accession>
<keyword evidence="2" id="KW-1185">Reference proteome</keyword>
<comment type="caution">
    <text evidence="1">The sequence shown here is derived from an EMBL/GenBank/DDBJ whole genome shotgun (WGS) entry which is preliminary data.</text>
</comment>
<evidence type="ECO:0000313" key="2">
    <source>
        <dbReference type="Proteomes" id="UP000559010"/>
    </source>
</evidence>
<dbReference type="Pfam" id="PF18950">
    <property type="entry name" value="DUF5694"/>
    <property type="match status" value="1"/>
</dbReference>
<reference evidence="1 2" key="1">
    <citation type="submission" date="2020-04" db="EMBL/GenBank/DDBJ databases">
        <title>Flammeovirgaceae bacterium KN852 isolated from deep sea.</title>
        <authorList>
            <person name="Zhang D.-C."/>
        </authorList>
    </citation>
    <scope>NUCLEOTIDE SEQUENCE [LARGE SCALE GENOMIC DNA]</scope>
    <source>
        <strain evidence="1 2">KN852</strain>
    </source>
</reference>
<evidence type="ECO:0008006" key="3">
    <source>
        <dbReference type="Google" id="ProtNLM"/>
    </source>
</evidence>
<organism evidence="1 2">
    <name type="scientific">Marinigracilibium pacificum</name>
    <dbReference type="NCBI Taxonomy" id="2729599"/>
    <lineage>
        <taxon>Bacteria</taxon>
        <taxon>Pseudomonadati</taxon>
        <taxon>Bacteroidota</taxon>
        <taxon>Cytophagia</taxon>
        <taxon>Cytophagales</taxon>
        <taxon>Flammeovirgaceae</taxon>
        <taxon>Marinigracilibium</taxon>
    </lineage>
</organism>
<proteinExistence type="predicted"/>
<dbReference type="EMBL" id="JABBNU010000003">
    <property type="protein sequence ID" value="NMM47836.1"/>
    <property type="molecule type" value="Genomic_DNA"/>
</dbReference>
<dbReference type="Proteomes" id="UP000559010">
    <property type="component" value="Unassembled WGS sequence"/>
</dbReference>
<sequence>MKTPADFFPEEKAKVLVVGTFHFDYPGLDAHQIDEQNKIDVLIEPKKTEVTELVEYIKRFKPTKIAIEANENWEATKKLRKYIDGDYHDKRDERFQIGMRIASELGLDTLYSIDTETMAQDIEKIDSSYSSKLWKDYDFNSDDPMEKHMREWFKYNDEQQAKMNLLEYFKVSNSKESHNYGYGIYLIGDFKLDDQRGADILSYWWYNRNVRIFRKMQMITEGKNDRILLIFGNGHAAVLRQLIEASPEYEFVEFGSM</sequence>
<dbReference type="AlphaFoldDB" id="A0A848IVX1"/>
<protein>
    <recommendedName>
        <fullName evidence="3">TraB family protein</fullName>
    </recommendedName>
</protein>